<feature type="transmembrane region" description="Helical" evidence="6">
    <location>
        <begin position="297"/>
        <end position="319"/>
    </location>
</feature>
<evidence type="ECO:0000256" key="2">
    <source>
        <dbReference type="ARBA" id="ARBA00022448"/>
    </source>
</evidence>
<evidence type="ECO:0000256" key="1">
    <source>
        <dbReference type="ARBA" id="ARBA00004141"/>
    </source>
</evidence>
<evidence type="ECO:0000313" key="8">
    <source>
        <dbReference type="Proteomes" id="UP000201169"/>
    </source>
</evidence>
<dbReference type="SUPFAM" id="SSF161070">
    <property type="entry name" value="SNF-like"/>
    <property type="match status" value="1"/>
</dbReference>
<feature type="transmembrane region" description="Helical" evidence="6">
    <location>
        <begin position="33"/>
        <end position="56"/>
    </location>
</feature>
<dbReference type="PANTHER" id="PTHR42948">
    <property type="entry name" value="TRANSPORTER"/>
    <property type="match status" value="1"/>
</dbReference>
<dbReference type="PROSITE" id="PS50267">
    <property type="entry name" value="NA_NEUROTRAN_SYMP_3"/>
    <property type="match status" value="1"/>
</dbReference>
<dbReference type="KEGG" id="cavi:CAV_0790"/>
<evidence type="ECO:0000313" key="7">
    <source>
        <dbReference type="EMBL" id="ASQ30455.1"/>
    </source>
</evidence>
<feature type="transmembrane region" description="Helical" evidence="6">
    <location>
        <begin position="137"/>
        <end position="156"/>
    </location>
</feature>
<feature type="transmembrane region" description="Helical" evidence="6">
    <location>
        <begin position="381"/>
        <end position="402"/>
    </location>
</feature>
<accession>A0A222MX36</accession>
<dbReference type="PRINTS" id="PR00176">
    <property type="entry name" value="NANEUSMPORT"/>
</dbReference>
<comment type="subcellular location">
    <subcellularLocation>
        <location evidence="1">Membrane</location>
        <topology evidence="1">Multi-pass membrane protein</topology>
    </subcellularLocation>
</comment>
<feature type="transmembrane region" description="Helical" evidence="6">
    <location>
        <begin position="422"/>
        <end position="444"/>
    </location>
</feature>
<keyword evidence="2" id="KW-0813">Transport</keyword>
<dbReference type="Pfam" id="PF00209">
    <property type="entry name" value="SNF"/>
    <property type="match status" value="2"/>
</dbReference>
<dbReference type="AlphaFoldDB" id="A0A222MX36"/>
<keyword evidence="5 6" id="KW-0472">Membrane</keyword>
<keyword evidence="8" id="KW-1185">Reference proteome</keyword>
<evidence type="ECO:0000256" key="3">
    <source>
        <dbReference type="ARBA" id="ARBA00022692"/>
    </source>
</evidence>
<dbReference type="Proteomes" id="UP000201169">
    <property type="component" value="Chromosome"/>
</dbReference>
<sequence>MNTFSKIGFVLSVAGGAIGLGNAWKFPTLVGENGGFFFVLLYLFFAIFVGLALFLAELAMGRLSGSDLANAYESLAVKNGKKWRFAGLSMLTGIFVLSFYLVVMAWALRYMWVSLFYLPSSLYEAKIDFQNLISTELYSSFLFFIISFLLTIFIVSKGIIKGIERLNLILMPTLFIMLLFLLFYCFSFEKGFSQAFSYLFYPKLENLSFSSALNALGLALFTLCLGIGCIVTYSASLNSKTNFITSSLVVVFLNVLISLLMGLIVFTFIFEFDVKVDEQGSSLVFISLMSLFYNLGYLGNFLAFYFFLALFLAGISSAVSMIEPLTFYLINEYKFSRKKALFFLSFLVFALSCACILSINKDFSSFFSFFSYDFFTILDKFSSNILLPLGSLLVAIFVGFFVDVKKIYKLFSKFMSKKVFKIWLFCLRFVAVFAILITMIYQIFV</sequence>
<proteinExistence type="predicted"/>
<feature type="transmembrane region" description="Helical" evidence="6">
    <location>
        <begin position="168"/>
        <end position="189"/>
    </location>
</feature>
<gene>
    <name evidence="7" type="ORF">CAV_0790</name>
</gene>
<organism evidence="7 8">
    <name type="scientific">Campylobacter avium LMG 24591</name>
    <dbReference type="NCBI Taxonomy" id="522484"/>
    <lineage>
        <taxon>Bacteria</taxon>
        <taxon>Pseudomonadati</taxon>
        <taxon>Campylobacterota</taxon>
        <taxon>Epsilonproteobacteria</taxon>
        <taxon>Campylobacterales</taxon>
        <taxon>Campylobacteraceae</taxon>
        <taxon>Campylobacter</taxon>
    </lineage>
</organism>
<dbReference type="PANTHER" id="PTHR42948:SF1">
    <property type="entry name" value="TRANSPORTER"/>
    <property type="match status" value="1"/>
</dbReference>
<dbReference type="InterPro" id="IPR037272">
    <property type="entry name" value="SNS_sf"/>
</dbReference>
<dbReference type="OrthoDB" id="9762833at2"/>
<protein>
    <submittedName>
        <fullName evidence="7">Na+-dependent transporter, SNF family</fullName>
    </submittedName>
</protein>
<keyword evidence="4 6" id="KW-1133">Transmembrane helix</keyword>
<dbReference type="CDD" id="cd10336">
    <property type="entry name" value="SLC6sbd_Tyt1-Like"/>
    <property type="match status" value="1"/>
</dbReference>
<name>A0A222MX36_9BACT</name>
<feature type="transmembrane region" description="Helical" evidence="6">
    <location>
        <begin position="85"/>
        <end position="108"/>
    </location>
</feature>
<feature type="transmembrane region" description="Helical" evidence="6">
    <location>
        <begin position="247"/>
        <end position="270"/>
    </location>
</feature>
<evidence type="ECO:0000256" key="5">
    <source>
        <dbReference type="ARBA" id="ARBA00023136"/>
    </source>
</evidence>
<dbReference type="NCBIfam" id="NF037979">
    <property type="entry name" value="Na_transp"/>
    <property type="match status" value="1"/>
</dbReference>
<dbReference type="EMBL" id="CP022347">
    <property type="protein sequence ID" value="ASQ30455.1"/>
    <property type="molecule type" value="Genomic_DNA"/>
</dbReference>
<feature type="transmembrane region" description="Helical" evidence="6">
    <location>
        <begin position="340"/>
        <end position="361"/>
    </location>
</feature>
<dbReference type="InterPro" id="IPR047218">
    <property type="entry name" value="YocR/YhdH-like"/>
</dbReference>
<reference evidence="7 8" key="1">
    <citation type="submission" date="2017-07" db="EMBL/GenBank/DDBJ databases">
        <title>Analysis of two Campylobacter avium genomes and identification of a novel hippuricase gene.</title>
        <authorList>
            <person name="Miller W.G."/>
            <person name="Chapman M.H."/>
            <person name="Yee E."/>
            <person name="Revez J."/>
            <person name="Bono J.L."/>
            <person name="Rossi M."/>
        </authorList>
    </citation>
    <scope>NUCLEOTIDE SEQUENCE [LARGE SCALE GENOMIC DNA]</scope>
    <source>
        <strain evidence="7 8">LMG 24591</strain>
    </source>
</reference>
<dbReference type="RefSeq" id="WP_094325214.1">
    <property type="nucleotide sequence ID" value="NZ_CP022347.1"/>
</dbReference>
<dbReference type="InterPro" id="IPR000175">
    <property type="entry name" value="Na/ntran_symport"/>
</dbReference>
<keyword evidence="3 6" id="KW-0812">Transmembrane</keyword>
<feature type="transmembrane region" description="Helical" evidence="6">
    <location>
        <begin position="209"/>
        <end position="235"/>
    </location>
</feature>
<evidence type="ECO:0000256" key="4">
    <source>
        <dbReference type="ARBA" id="ARBA00022989"/>
    </source>
</evidence>
<evidence type="ECO:0000256" key="6">
    <source>
        <dbReference type="SAM" id="Phobius"/>
    </source>
</evidence>
<dbReference type="GO" id="GO:0016020">
    <property type="term" value="C:membrane"/>
    <property type="evidence" value="ECO:0007669"/>
    <property type="project" value="UniProtKB-SubCell"/>
</dbReference>